<evidence type="ECO:0000313" key="1">
    <source>
        <dbReference type="EMBL" id="KAJ8022435.1"/>
    </source>
</evidence>
<name>A0A9Q0YH73_HOLLE</name>
<evidence type="ECO:0000313" key="2">
    <source>
        <dbReference type="Proteomes" id="UP001152320"/>
    </source>
</evidence>
<accession>A0A9Q0YH73</accession>
<proteinExistence type="predicted"/>
<keyword evidence="2" id="KW-1185">Reference proteome</keyword>
<organism evidence="1 2">
    <name type="scientific">Holothuria leucospilota</name>
    <name type="common">Black long sea cucumber</name>
    <name type="synonym">Mertensiothuria leucospilota</name>
    <dbReference type="NCBI Taxonomy" id="206669"/>
    <lineage>
        <taxon>Eukaryota</taxon>
        <taxon>Metazoa</taxon>
        <taxon>Echinodermata</taxon>
        <taxon>Eleutherozoa</taxon>
        <taxon>Echinozoa</taxon>
        <taxon>Holothuroidea</taxon>
        <taxon>Aspidochirotacea</taxon>
        <taxon>Aspidochirotida</taxon>
        <taxon>Holothuriidae</taxon>
        <taxon>Holothuria</taxon>
    </lineage>
</organism>
<dbReference type="AlphaFoldDB" id="A0A9Q0YH73"/>
<reference evidence="1" key="1">
    <citation type="submission" date="2021-10" db="EMBL/GenBank/DDBJ databases">
        <title>Tropical sea cucumber genome reveals ecological adaptation and Cuvierian tubules defense mechanism.</title>
        <authorList>
            <person name="Chen T."/>
        </authorList>
    </citation>
    <scope>NUCLEOTIDE SEQUENCE</scope>
    <source>
        <strain evidence="1">Nanhai2018</strain>
        <tissue evidence="1">Muscle</tissue>
    </source>
</reference>
<dbReference type="EMBL" id="JAIZAY010000020">
    <property type="protein sequence ID" value="KAJ8022435.1"/>
    <property type="molecule type" value="Genomic_DNA"/>
</dbReference>
<dbReference type="Proteomes" id="UP001152320">
    <property type="component" value="Chromosome 20"/>
</dbReference>
<protein>
    <submittedName>
        <fullName evidence="1">Uncharacterized protein</fullName>
    </submittedName>
</protein>
<comment type="caution">
    <text evidence="1">The sequence shown here is derived from an EMBL/GenBank/DDBJ whole genome shotgun (WGS) entry which is preliminary data.</text>
</comment>
<gene>
    <name evidence="1" type="ORF">HOLleu_37332</name>
</gene>
<sequence length="68" mass="7896">MSVFACGNTFVKNDFRQNGVFPLILEVKHWGQVLQNFVLLLMKKTCTLTHNQRHSTHTHDNVLTRQVC</sequence>